<accession>A0A8T0QAM7</accession>
<dbReference type="Proteomes" id="UP000823388">
    <property type="component" value="Chromosome 7K"/>
</dbReference>
<dbReference type="EMBL" id="CM029049">
    <property type="protein sequence ID" value="KAG2570425.1"/>
    <property type="molecule type" value="Genomic_DNA"/>
</dbReference>
<evidence type="ECO:0000313" key="1">
    <source>
        <dbReference type="EMBL" id="KAG2570425.1"/>
    </source>
</evidence>
<sequence>MQYEPEAGSTMFFFDTTLYFIPVNLLWPIFPPGRTTSVGWSKLCHKILVGFRGILYDKVSVIGEHSSDVASGFCTTKNLGGPDFRLCYMFHDDQIAISSECEL</sequence>
<gene>
    <name evidence="1" type="ORF">PVAP13_7KG052609</name>
</gene>
<evidence type="ECO:0000313" key="2">
    <source>
        <dbReference type="Proteomes" id="UP000823388"/>
    </source>
</evidence>
<reference evidence="1" key="1">
    <citation type="submission" date="2020-05" db="EMBL/GenBank/DDBJ databases">
        <title>WGS assembly of Panicum virgatum.</title>
        <authorList>
            <person name="Lovell J.T."/>
            <person name="Jenkins J."/>
            <person name="Shu S."/>
            <person name="Juenger T.E."/>
            <person name="Schmutz J."/>
        </authorList>
    </citation>
    <scope>NUCLEOTIDE SEQUENCE</scope>
    <source>
        <strain evidence="1">AP13</strain>
    </source>
</reference>
<keyword evidence="2" id="KW-1185">Reference proteome</keyword>
<dbReference type="AlphaFoldDB" id="A0A8T0QAM7"/>
<protein>
    <submittedName>
        <fullName evidence="1">Uncharacterized protein</fullName>
    </submittedName>
</protein>
<organism evidence="1 2">
    <name type="scientific">Panicum virgatum</name>
    <name type="common">Blackwell switchgrass</name>
    <dbReference type="NCBI Taxonomy" id="38727"/>
    <lineage>
        <taxon>Eukaryota</taxon>
        <taxon>Viridiplantae</taxon>
        <taxon>Streptophyta</taxon>
        <taxon>Embryophyta</taxon>
        <taxon>Tracheophyta</taxon>
        <taxon>Spermatophyta</taxon>
        <taxon>Magnoliopsida</taxon>
        <taxon>Liliopsida</taxon>
        <taxon>Poales</taxon>
        <taxon>Poaceae</taxon>
        <taxon>PACMAD clade</taxon>
        <taxon>Panicoideae</taxon>
        <taxon>Panicodae</taxon>
        <taxon>Paniceae</taxon>
        <taxon>Panicinae</taxon>
        <taxon>Panicum</taxon>
        <taxon>Panicum sect. Hiantes</taxon>
    </lineage>
</organism>
<proteinExistence type="predicted"/>
<comment type="caution">
    <text evidence="1">The sequence shown here is derived from an EMBL/GenBank/DDBJ whole genome shotgun (WGS) entry which is preliminary data.</text>
</comment>
<name>A0A8T0QAM7_PANVG</name>